<dbReference type="Proteomes" id="UP001589691">
    <property type="component" value="Unassembled WGS sequence"/>
</dbReference>
<feature type="region of interest" description="Disordered" evidence="1">
    <location>
        <begin position="187"/>
        <end position="209"/>
    </location>
</feature>
<reference evidence="2 3" key="1">
    <citation type="submission" date="2024-09" db="EMBL/GenBank/DDBJ databases">
        <authorList>
            <person name="Sun Q."/>
            <person name="Mori K."/>
        </authorList>
    </citation>
    <scope>NUCLEOTIDE SEQUENCE [LARGE SCALE GENOMIC DNA]</scope>
    <source>
        <strain evidence="2 3">TBRC 4576</strain>
    </source>
</reference>
<dbReference type="NCBIfam" id="TIGR02126">
    <property type="entry name" value="phgtail_TP901_1"/>
    <property type="match status" value="1"/>
</dbReference>
<dbReference type="Pfam" id="PF06199">
    <property type="entry name" value="Phage_tail_2"/>
    <property type="match status" value="1"/>
</dbReference>
<protein>
    <submittedName>
        <fullName evidence="2">Phage major tail protein, TP901-1 family</fullName>
    </submittedName>
</protein>
<name>A0ABV5WVB3_9LACO</name>
<evidence type="ECO:0000313" key="3">
    <source>
        <dbReference type="Proteomes" id="UP001589691"/>
    </source>
</evidence>
<dbReference type="RefSeq" id="WP_137642126.1">
    <property type="nucleotide sequence ID" value="NZ_BJEA01000004.1"/>
</dbReference>
<dbReference type="EMBL" id="JBHLZY010000025">
    <property type="protein sequence ID" value="MFB9770094.1"/>
    <property type="molecule type" value="Genomic_DNA"/>
</dbReference>
<evidence type="ECO:0000256" key="1">
    <source>
        <dbReference type="SAM" id="MobiDB-lite"/>
    </source>
</evidence>
<proteinExistence type="predicted"/>
<accession>A0ABV5WVB3</accession>
<gene>
    <name evidence="2" type="ORF">ACFFLI_09495</name>
</gene>
<keyword evidence="3" id="KW-1185">Reference proteome</keyword>
<evidence type="ECO:0000313" key="2">
    <source>
        <dbReference type="EMBL" id="MFB9770094.1"/>
    </source>
</evidence>
<dbReference type="InterPro" id="IPR011855">
    <property type="entry name" value="Phgtail_TP901_1"/>
</dbReference>
<sequence length="209" mass="22509">MAETPVNNGISMVKSTPFRGKDVWYFIQSVKEPVGSKAILPAHQTAGDLSIEGDSLDEQTKMGRVLAASTNEDSVEITLYQVPGDDTMKIFIDGKHDGVQVKVWRVVVDKRVAVDEGDHKAYPAMFGYGIVDSVDVSDEDGFVEVDGTLNIIGKLTDKNADGTDGTFPLTDDQVAALNQLYAFERPGETTGEFTDDVEGDTDATPGSQA</sequence>
<organism evidence="2 3">
    <name type="scientific">Lactiplantibacillus modestisalitolerans</name>
    <dbReference type="NCBI Taxonomy" id="1457219"/>
    <lineage>
        <taxon>Bacteria</taxon>
        <taxon>Bacillati</taxon>
        <taxon>Bacillota</taxon>
        <taxon>Bacilli</taxon>
        <taxon>Lactobacillales</taxon>
        <taxon>Lactobacillaceae</taxon>
        <taxon>Lactiplantibacillus</taxon>
    </lineage>
</organism>
<comment type="caution">
    <text evidence="2">The sequence shown here is derived from an EMBL/GenBank/DDBJ whole genome shotgun (WGS) entry which is preliminary data.</text>
</comment>